<sequence length="389" mass="42409">MATVARTSQRSNGLATVLAIGTANPPNAIEQSFYPDFFFKATNCDDQIELKTKFQRICDRSGIKKRHFVLTEDLLKENANLCTYRQPSLEARQDITIQAIPKLAHDAAVKAIEEWGQPRSSITHIVFATRSGVSMPGADLILTKLLGLRSSVKRVMLYHQGCFAGGSAMRMAKDMAENNKGARVLIACSETNVATFRAPNESHPDGLVVAALFGDGAAAVIVGSDPIAETEKPLFEIHFASENVVPKSDGAVVGHLSEAGLIYHLHKDVPGLISKNLESILKDAVNIVNCGSVEWNDMFWAVHPGGRAILDQVERQLKLKAPKFQATRDVLSTYGNMSSACVLFVLDQIRKRSQELKLSTTGEGCEWGFLLAFGPGLTVETLVLRSVMQ</sequence>
<reference evidence="2" key="1">
    <citation type="journal article" date="2024" name="Proc. Natl. Acad. Sci. U.S.A.">
        <title>Extraordinary preservation of gene collinearity over three hundred million years revealed in homosporous lycophytes.</title>
        <authorList>
            <person name="Li C."/>
            <person name="Wickell D."/>
            <person name="Kuo L.Y."/>
            <person name="Chen X."/>
            <person name="Nie B."/>
            <person name="Liao X."/>
            <person name="Peng D."/>
            <person name="Ji J."/>
            <person name="Jenkins J."/>
            <person name="Williams M."/>
            <person name="Shu S."/>
            <person name="Plott C."/>
            <person name="Barry K."/>
            <person name="Rajasekar S."/>
            <person name="Grimwood J."/>
            <person name="Han X."/>
            <person name="Sun S."/>
            <person name="Hou Z."/>
            <person name="He W."/>
            <person name="Dai G."/>
            <person name="Sun C."/>
            <person name="Schmutz J."/>
            <person name="Leebens-Mack J.H."/>
            <person name="Li F.W."/>
            <person name="Wang L."/>
        </authorList>
    </citation>
    <scope>NUCLEOTIDE SEQUENCE [LARGE SCALE GENOMIC DNA]</scope>
    <source>
        <strain evidence="2">cv. PW_Plant_1</strain>
    </source>
</reference>
<dbReference type="EMBL" id="CM055106">
    <property type="protein sequence ID" value="KAJ7528688.1"/>
    <property type="molecule type" value="Genomic_DNA"/>
</dbReference>
<gene>
    <name evidence="1" type="ORF">O6H91_15G013900</name>
</gene>
<evidence type="ECO:0000313" key="2">
    <source>
        <dbReference type="Proteomes" id="UP001162992"/>
    </source>
</evidence>
<accession>A0ACC2BFV5</accession>
<comment type="caution">
    <text evidence="1">The sequence shown here is derived from an EMBL/GenBank/DDBJ whole genome shotgun (WGS) entry which is preliminary data.</text>
</comment>
<organism evidence="1 2">
    <name type="scientific">Diphasiastrum complanatum</name>
    <name type="common">Issler's clubmoss</name>
    <name type="synonym">Lycopodium complanatum</name>
    <dbReference type="NCBI Taxonomy" id="34168"/>
    <lineage>
        <taxon>Eukaryota</taxon>
        <taxon>Viridiplantae</taxon>
        <taxon>Streptophyta</taxon>
        <taxon>Embryophyta</taxon>
        <taxon>Tracheophyta</taxon>
        <taxon>Lycopodiopsida</taxon>
        <taxon>Lycopodiales</taxon>
        <taxon>Lycopodiaceae</taxon>
        <taxon>Lycopodioideae</taxon>
        <taxon>Diphasiastrum</taxon>
    </lineage>
</organism>
<protein>
    <submittedName>
        <fullName evidence="1">Uncharacterized protein</fullName>
    </submittedName>
</protein>
<name>A0ACC2BFV5_DIPCM</name>
<keyword evidence="2" id="KW-1185">Reference proteome</keyword>
<evidence type="ECO:0000313" key="1">
    <source>
        <dbReference type="EMBL" id="KAJ7528688.1"/>
    </source>
</evidence>
<dbReference type="Proteomes" id="UP001162992">
    <property type="component" value="Chromosome 15"/>
</dbReference>
<proteinExistence type="predicted"/>